<keyword evidence="2" id="KW-1133">Transmembrane helix</keyword>
<feature type="transmembrane region" description="Helical" evidence="2">
    <location>
        <begin position="181"/>
        <end position="205"/>
    </location>
</feature>
<feature type="compositionally biased region" description="Basic and acidic residues" evidence="1">
    <location>
        <begin position="398"/>
        <end position="407"/>
    </location>
</feature>
<gene>
    <name evidence="4" type="primary">sle_62910</name>
</gene>
<keyword evidence="4" id="KW-0808">Transferase</keyword>
<proteinExistence type="predicted"/>
<dbReference type="EMBL" id="LN831790">
    <property type="protein sequence ID" value="CQR65745.1"/>
    <property type="molecule type" value="Genomic_DNA"/>
</dbReference>
<feature type="region of interest" description="Disordered" evidence="1">
    <location>
        <begin position="386"/>
        <end position="407"/>
    </location>
</feature>
<name>A0A0F7W192_STRLW</name>
<feature type="transmembrane region" description="Helical" evidence="2">
    <location>
        <begin position="31"/>
        <end position="50"/>
    </location>
</feature>
<feature type="transmembrane region" description="Helical" evidence="2">
    <location>
        <begin position="256"/>
        <end position="275"/>
    </location>
</feature>
<dbReference type="InterPro" id="IPR002656">
    <property type="entry name" value="Acyl_transf_3_dom"/>
</dbReference>
<evidence type="ECO:0000313" key="4">
    <source>
        <dbReference type="EMBL" id="CQR65745.1"/>
    </source>
</evidence>
<accession>A0A0F7W192</accession>
<feature type="transmembrane region" description="Helical" evidence="2">
    <location>
        <begin position="225"/>
        <end position="249"/>
    </location>
</feature>
<dbReference type="Pfam" id="PF01757">
    <property type="entry name" value="Acyl_transf_3"/>
    <property type="match status" value="1"/>
</dbReference>
<evidence type="ECO:0000256" key="1">
    <source>
        <dbReference type="SAM" id="MobiDB-lite"/>
    </source>
</evidence>
<dbReference type="AlphaFoldDB" id="A0A0F7W192"/>
<keyword evidence="2" id="KW-0812">Transmembrane</keyword>
<feature type="transmembrane region" description="Helical" evidence="2">
    <location>
        <begin position="351"/>
        <end position="371"/>
    </location>
</feature>
<protein>
    <submittedName>
        <fullName evidence="4">Acyltransferase MdmB</fullName>
    </submittedName>
</protein>
<feature type="transmembrane region" description="Helical" evidence="2">
    <location>
        <begin position="103"/>
        <end position="122"/>
    </location>
</feature>
<dbReference type="GO" id="GO:0016747">
    <property type="term" value="F:acyltransferase activity, transferring groups other than amino-acyl groups"/>
    <property type="evidence" value="ECO:0007669"/>
    <property type="project" value="InterPro"/>
</dbReference>
<feature type="transmembrane region" description="Helical" evidence="2">
    <location>
        <begin position="312"/>
        <end position="331"/>
    </location>
</feature>
<feature type="transmembrane region" description="Helical" evidence="2">
    <location>
        <begin position="153"/>
        <end position="174"/>
    </location>
</feature>
<evidence type="ECO:0000259" key="3">
    <source>
        <dbReference type="Pfam" id="PF01757"/>
    </source>
</evidence>
<sequence>MVTQGTGPSDVGRTYAPAQAVPSRLPSLTGLRFVAALMVFATHVVWYTQLIPGDAGKELREAFALSGSYGVGFFFILSGFVLTWTARSDDTARSFWRRRLVKIGPMHLVTFGLAAILVLSTARPTRAVDWLASLTLQQAWFPSIQTSSAVNGVAWSLACEFFFYLAFPALLPLVRRIRVEWLWPAAGAVLVLIAGMFLVATYVVTDQPRLVAFSVSGEVSFTQVWFVYFFPPVRALEFVLGILLARIVAAGRWPRIGLVPAFALAVAGYVIALYLPYLAGTAGLATVWTAPLIAAAAVADRERTASVFRRPAMVYLGELSFAFYMVHWIVIMTAAELIGPTRTFSLTTGALLVLALLMVALAASFVLYRCVETPLVRRFGRHRPGPGGRDLPAAPTPLRREGHRVPE</sequence>
<evidence type="ECO:0000256" key="2">
    <source>
        <dbReference type="SAM" id="Phobius"/>
    </source>
</evidence>
<dbReference type="PANTHER" id="PTHR23028:SF53">
    <property type="entry name" value="ACYL_TRANSF_3 DOMAIN-CONTAINING PROTEIN"/>
    <property type="match status" value="1"/>
</dbReference>
<feature type="transmembrane region" description="Helical" evidence="2">
    <location>
        <begin position="62"/>
        <end position="82"/>
    </location>
</feature>
<keyword evidence="2" id="KW-0472">Membrane</keyword>
<dbReference type="GO" id="GO:0000271">
    <property type="term" value="P:polysaccharide biosynthetic process"/>
    <property type="evidence" value="ECO:0007669"/>
    <property type="project" value="TreeGrafter"/>
</dbReference>
<evidence type="ECO:0000313" key="5">
    <source>
        <dbReference type="Proteomes" id="UP000035016"/>
    </source>
</evidence>
<feature type="transmembrane region" description="Helical" evidence="2">
    <location>
        <begin position="281"/>
        <end position="300"/>
    </location>
</feature>
<dbReference type="GO" id="GO:0016020">
    <property type="term" value="C:membrane"/>
    <property type="evidence" value="ECO:0007669"/>
    <property type="project" value="TreeGrafter"/>
</dbReference>
<reference evidence="4 5" key="1">
    <citation type="submission" date="2015-02" db="EMBL/GenBank/DDBJ databases">
        <authorList>
            <person name="Gomez-Escribano P.J."/>
        </authorList>
    </citation>
    <scope>NUCLEOTIDE SEQUENCE [LARGE SCALE GENOMIC DNA]</scope>
    <source>
        <strain evidence="5">C34 (DSM 42122 / NRRL B-24963)</strain>
    </source>
</reference>
<keyword evidence="4" id="KW-0012">Acyltransferase</keyword>
<dbReference type="Proteomes" id="UP000035016">
    <property type="component" value="Chromosome Chromosome"/>
</dbReference>
<dbReference type="KEGG" id="sle:sle_62910"/>
<dbReference type="PANTHER" id="PTHR23028">
    <property type="entry name" value="ACETYLTRANSFERASE"/>
    <property type="match status" value="1"/>
</dbReference>
<feature type="domain" description="Acyltransferase 3" evidence="3">
    <location>
        <begin position="27"/>
        <end position="369"/>
    </location>
</feature>
<dbReference type="InterPro" id="IPR050879">
    <property type="entry name" value="Acyltransferase_3"/>
</dbReference>
<organism evidence="4 5">
    <name type="scientific">Streptomyces leeuwenhoekii</name>
    <dbReference type="NCBI Taxonomy" id="1437453"/>
    <lineage>
        <taxon>Bacteria</taxon>
        <taxon>Bacillati</taxon>
        <taxon>Actinomycetota</taxon>
        <taxon>Actinomycetes</taxon>
        <taxon>Kitasatosporales</taxon>
        <taxon>Streptomycetaceae</taxon>
        <taxon>Streptomyces</taxon>
    </lineage>
</organism>
<dbReference type="RefSeq" id="WP_049976788.1">
    <property type="nucleotide sequence ID" value="NZ_AZSD01000175.1"/>
</dbReference>